<evidence type="ECO:0000313" key="2">
    <source>
        <dbReference type="EMBL" id="EHR40503.1"/>
    </source>
</evidence>
<comment type="pathway">
    <text evidence="1">Amino-sugar metabolism; 1,6-anhydro-N-acetylmuramate degradation.</text>
</comment>
<dbReference type="InterPro" id="IPR043129">
    <property type="entry name" value="ATPase_NBD"/>
</dbReference>
<dbReference type="NCBIfam" id="NF007148">
    <property type="entry name" value="PRK09585.3-2"/>
    <property type="match status" value="1"/>
</dbReference>
<dbReference type="UniPathway" id="UPA00544"/>
<accession>H3ZFZ5</accession>
<dbReference type="GO" id="GO:0016773">
    <property type="term" value="F:phosphotransferase activity, alcohol group as acceptor"/>
    <property type="evidence" value="ECO:0007669"/>
    <property type="project" value="UniProtKB-UniRule"/>
</dbReference>
<dbReference type="GO" id="GO:0006040">
    <property type="term" value="P:amino sugar metabolic process"/>
    <property type="evidence" value="ECO:0007669"/>
    <property type="project" value="InterPro"/>
</dbReference>
<gene>
    <name evidence="1 2" type="primary">anmK</name>
    <name evidence="2" type="ORF">AJE_11459</name>
</gene>
<comment type="pathway">
    <text evidence="1">Cell wall biogenesis; peptidoglycan recycling.</text>
</comment>
<keyword evidence="1" id="KW-0119">Carbohydrate metabolism</keyword>
<dbReference type="STRING" id="1129374.AJE_11459"/>
<dbReference type="eggNOG" id="COG2377">
    <property type="taxonomic scope" value="Bacteria"/>
</dbReference>
<dbReference type="GO" id="GO:0016301">
    <property type="term" value="F:kinase activity"/>
    <property type="evidence" value="ECO:0007669"/>
    <property type="project" value="UniProtKB-KW"/>
</dbReference>
<evidence type="ECO:0000313" key="3">
    <source>
        <dbReference type="Proteomes" id="UP000012046"/>
    </source>
</evidence>
<dbReference type="RefSeq" id="WP_008950992.1">
    <property type="nucleotide sequence ID" value="NZ_AHTH01000038.1"/>
</dbReference>
<dbReference type="Pfam" id="PF03702">
    <property type="entry name" value="AnmK"/>
    <property type="match status" value="1"/>
</dbReference>
<comment type="similarity">
    <text evidence="1">Belongs to the anhydro-N-acetylmuramic acid kinase family.</text>
</comment>
<dbReference type="PANTHER" id="PTHR30605:SF0">
    <property type="entry name" value="ANHYDRO-N-ACETYLMURAMIC ACID KINASE"/>
    <property type="match status" value="1"/>
</dbReference>
<sequence length="400" mass="43173">MHSHITRLYQLAAKPSRRIIGLMSGTSLDGLDIALCLISGSGQHTSVTVEQFITVPYQDEFRSRVQAVFAKRQVDLQQLTLLHPWIALQHAAMINQALRDWQVPASEVDLIASHGQTVYHCPLRQHQDPAWGNATLQLGDGDHLAVHTGIMTVSDFRQKHIAAGGEGAPLAAYGDYLLFGSAQENRILLNIGGIANLTYLPVDADLNKVFSTDLGPGNTMMDAYVRQYYPALQYDADARIAASGKVAPALLAALLQHPFFSLSLPKTTGPEVFNLQYLQQAQQQSGCTALSPADVLATLNCFSATAIVRLVQQLTIAAQPTVIYASGGGIHNPLLMQQIQQQLPQFSLRTTAELAILPDAKEAVLFALLANECVAGSSDTFTATSRAMPAVTMGKISFAD</sequence>
<dbReference type="GO" id="GO:0005524">
    <property type="term" value="F:ATP binding"/>
    <property type="evidence" value="ECO:0007669"/>
    <property type="project" value="UniProtKB-UniRule"/>
</dbReference>
<dbReference type="PANTHER" id="PTHR30605">
    <property type="entry name" value="ANHYDRO-N-ACETYLMURAMIC ACID KINASE"/>
    <property type="match status" value="1"/>
</dbReference>
<keyword evidence="3" id="KW-1185">Reference proteome</keyword>
<keyword evidence="1 2" id="KW-0418">Kinase</keyword>
<dbReference type="EMBL" id="AHTH01000038">
    <property type="protein sequence ID" value="EHR40503.1"/>
    <property type="molecule type" value="Genomic_DNA"/>
</dbReference>
<dbReference type="Gene3D" id="3.30.420.40">
    <property type="match status" value="2"/>
</dbReference>
<comment type="catalytic activity">
    <reaction evidence="1">
        <text>1,6-anhydro-N-acetyl-beta-muramate + ATP + H2O = N-acetyl-D-muramate 6-phosphate + ADP + H(+)</text>
        <dbReference type="Rhea" id="RHEA:24952"/>
        <dbReference type="ChEBI" id="CHEBI:15377"/>
        <dbReference type="ChEBI" id="CHEBI:15378"/>
        <dbReference type="ChEBI" id="CHEBI:30616"/>
        <dbReference type="ChEBI" id="CHEBI:58690"/>
        <dbReference type="ChEBI" id="CHEBI:58722"/>
        <dbReference type="ChEBI" id="CHEBI:456216"/>
        <dbReference type="EC" id="2.7.1.170"/>
    </reaction>
</comment>
<keyword evidence="1" id="KW-0808">Transferase</keyword>
<dbReference type="InterPro" id="IPR005338">
    <property type="entry name" value="Anhydro_N_Ac-Mur_kinase"/>
</dbReference>
<organism evidence="2 3">
    <name type="scientific">Alishewanella jeotgali KCTC 22429</name>
    <dbReference type="NCBI Taxonomy" id="1129374"/>
    <lineage>
        <taxon>Bacteria</taxon>
        <taxon>Pseudomonadati</taxon>
        <taxon>Pseudomonadota</taxon>
        <taxon>Gammaproteobacteria</taxon>
        <taxon>Alteromonadales</taxon>
        <taxon>Alteromonadaceae</taxon>
        <taxon>Alishewanella</taxon>
    </lineage>
</organism>
<dbReference type="AlphaFoldDB" id="H3ZFZ5"/>
<evidence type="ECO:0000256" key="1">
    <source>
        <dbReference type="HAMAP-Rule" id="MF_01270"/>
    </source>
</evidence>
<dbReference type="GO" id="GO:0009254">
    <property type="term" value="P:peptidoglycan turnover"/>
    <property type="evidence" value="ECO:0007669"/>
    <property type="project" value="UniProtKB-UniRule"/>
</dbReference>
<protein>
    <recommendedName>
        <fullName evidence="1">Anhydro-N-acetylmuramic acid kinase</fullName>
        <ecNumber evidence="1">2.7.1.170</ecNumber>
    </recommendedName>
    <alternativeName>
        <fullName evidence="1">AnhMurNAc kinase</fullName>
    </alternativeName>
</protein>
<comment type="caution">
    <text evidence="2">The sequence shown here is derived from an EMBL/GenBank/DDBJ whole genome shotgun (WGS) entry which is preliminary data.</text>
</comment>
<feature type="binding site" evidence="1">
    <location>
        <begin position="25"/>
        <end position="32"/>
    </location>
    <ligand>
        <name>ATP</name>
        <dbReference type="ChEBI" id="CHEBI:30616"/>
    </ligand>
</feature>
<keyword evidence="1" id="KW-0547">Nucleotide-binding</keyword>
<dbReference type="GO" id="GO:0097175">
    <property type="term" value="P:1,6-anhydro-N-acetyl-beta-muramic acid catabolic process"/>
    <property type="evidence" value="ECO:0007669"/>
    <property type="project" value="UniProtKB-UniRule"/>
</dbReference>
<comment type="function">
    <text evidence="1">Catalyzes the specific phosphorylation of 1,6-anhydro-N-acetylmuramic acid (anhMurNAc) with the simultaneous cleavage of the 1,6-anhydro ring, generating MurNAc-6-P. Is required for the utilization of anhMurNAc either imported from the medium or derived from its own cell wall murein, and thus plays a role in cell wall recycling.</text>
</comment>
<dbReference type="PATRIC" id="fig|1129374.4.peg.2275"/>
<proteinExistence type="inferred from homology"/>
<dbReference type="SUPFAM" id="SSF53067">
    <property type="entry name" value="Actin-like ATPase domain"/>
    <property type="match status" value="1"/>
</dbReference>
<reference evidence="2 3" key="1">
    <citation type="journal article" date="2012" name="J. Bacteriol.">
        <title>Genome Sequence of Extracellular-Protease-Producing Alishewanella jeotgali Isolated from Traditional Korean Fermented Seafood.</title>
        <authorList>
            <person name="Jung J."/>
            <person name="Chun J."/>
            <person name="Park W."/>
        </authorList>
    </citation>
    <scope>NUCLEOTIDE SEQUENCE [LARGE SCALE GENOMIC DNA]</scope>
    <source>
        <strain evidence="2 3">KCTC 22429</strain>
    </source>
</reference>
<name>H3ZFZ5_9ALTE</name>
<dbReference type="Proteomes" id="UP000012046">
    <property type="component" value="Unassembled WGS sequence"/>
</dbReference>
<keyword evidence="1" id="KW-0067">ATP-binding</keyword>
<dbReference type="EC" id="2.7.1.170" evidence="1"/>
<dbReference type="UniPathway" id="UPA00343"/>
<dbReference type="NCBIfam" id="NF007149">
    <property type="entry name" value="PRK09585.3-4"/>
    <property type="match status" value="1"/>
</dbReference>
<dbReference type="HAMAP" id="MF_01270">
    <property type="entry name" value="AnhMurNAc_kinase"/>
    <property type="match status" value="1"/>
</dbReference>